<dbReference type="InterPro" id="IPR036866">
    <property type="entry name" value="RibonucZ/Hydroxyglut_hydro"/>
</dbReference>
<dbReference type="PANTHER" id="PTHR42663:SF6">
    <property type="entry name" value="HYDROLASE C777.06C-RELATED"/>
    <property type="match status" value="1"/>
</dbReference>
<dbReference type="Pfam" id="PF12706">
    <property type="entry name" value="Lactamase_B_2"/>
    <property type="match status" value="1"/>
</dbReference>
<name>A0A963YYJ3_9PROT</name>
<evidence type="ECO:0000313" key="3">
    <source>
        <dbReference type="Proteomes" id="UP000721844"/>
    </source>
</evidence>
<dbReference type="CDD" id="cd16279">
    <property type="entry name" value="metallo-hydrolase-like_MBL-fold"/>
    <property type="match status" value="1"/>
</dbReference>
<reference evidence="2 3" key="1">
    <citation type="journal article" date="2021" name="Microorganisms">
        <title>Acidisoma silvae sp. nov. and Acidisomacellulosilytica sp. nov., Two Acidophilic Bacteria Isolated from Decaying Wood, Hydrolyzing Cellulose and Producing Poly-3-hydroxybutyrate.</title>
        <authorList>
            <person name="Mieszkin S."/>
            <person name="Pouder E."/>
            <person name="Uroz S."/>
            <person name="Simon-Colin C."/>
            <person name="Alain K."/>
        </authorList>
    </citation>
    <scope>NUCLEOTIDE SEQUENCE [LARGE SCALE GENOMIC DNA]</scope>
    <source>
        <strain evidence="2 3">HW T5.17</strain>
    </source>
</reference>
<dbReference type="Gene3D" id="3.60.15.10">
    <property type="entry name" value="Ribonuclease Z/Hydroxyacylglutathione hydrolase-like"/>
    <property type="match status" value="1"/>
</dbReference>
<dbReference type="EMBL" id="JAESVA010000002">
    <property type="protein sequence ID" value="MCB8879516.1"/>
    <property type="molecule type" value="Genomic_DNA"/>
</dbReference>
<feature type="domain" description="Metallo-beta-lactamase" evidence="1">
    <location>
        <begin position="39"/>
        <end position="232"/>
    </location>
</feature>
<evidence type="ECO:0000259" key="1">
    <source>
        <dbReference type="SMART" id="SM00849"/>
    </source>
</evidence>
<dbReference type="RefSeq" id="WP_227306152.1">
    <property type="nucleotide sequence ID" value="NZ_JAESVA010000002.1"/>
</dbReference>
<proteinExistence type="predicted"/>
<dbReference type="AlphaFoldDB" id="A0A963YYJ3"/>
<dbReference type="SMART" id="SM00849">
    <property type="entry name" value="Lactamase_B"/>
    <property type="match status" value="1"/>
</dbReference>
<protein>
    <submittedName>
        <fullName evidence="2">MBL fold metallo-hydrolase</fullName>
    </submittedName>
</protein>
<evidence type="ECO:0000313" key="2">
    <source>
        <dbReference type="EMBL" id="MCB8879516.1"/>
    </source>
</evidence>
<comment type="caution">
    <text evidence="2">The sequence shown here is derived from an EMBL/GenBank/DDBJ whole genome shotgun (WGS) entry which is preliminary data.</text>
</comment>
<dbReference type="Proteomes" id="UP000721844">
    <property type="component" value="Unassembled WGS sequence"/>
</dbReference>
<accession>A0A963YYJ3</accession>
<dbReference type="PANTHER" id="PTHR42663">
    <property type="entry name" value="HYDROLASE C777.06C-RELATED-RELATED"/>
    <property type="match status" value="1"/>
</dbReference>
<gene>
    <name evidence="2" type="ORF">ACELLULO517_04670</name>
</gene>
<keyword evidence="3" id="KW-1185">Reference proteome</keyword>
<dbReference type="SUPFAM" id="SSF56281">
    <property type="entry name" value="Metallo-hydrolase/oxidoreductase"/>
    <property type="match status" value="1"/>
</dbReference>
<dbReference type="InterPro" id="IPR001279">
    <property type="entry name" value="Metallo-B-lactamas"/>
</dbReference>
<organism evidence="2 3">
    <name type="scientific">Acidisoma cellulosilyticum</name>
    <dbReference type="NCBI Taxonomy" id="2802395"/>
    <lineage>
        <taxon>Bacteria</taxon>
        <taxon>Pseudomonadati</taxon>
        <taxon>Pseudomonadota</taxon>
        <taxon>Alphaproteobacteria</taxon>
        <taxon>Acetobacterales</taxon>
        <taxon>Acidocellaceae</taxon>
        <taxon>Acidisoma</taxon>
    </lineage>
</organism>
<sequence>MKAIVLGCGGSAGVPMIGGADGRGDWGVCDPAEKRNRRTRSSIVLQGNDGRRILVDTSPDMRNQMVDHGIRSIDAILYTHSHADHILGLDDVRILNRIIDRPMPVRADAHTLEELQRRFDYAFLPWRPPGFIRPVLEPEPVRPGESVNLAGMALSIFEQDHGFGTTLGLRLGRFAYCTDVVDLDDAAWETLAGVETWMVDCFQRDPHRTHAWLALVVEWAAKLGARRTILTHMGNDMDWGWMMRNLPRGFEPAYDGMEISIPE</sequence>